<name>A0AAF3FJS3_9BILA</name>
<dbReference type="PANTHER" id="PTHR22943:SF248">
    <property type="entry name" value="SEVEN TM RECEPTOR"/>
    <property type="match status" value="1"/>
</dbReference>
<dbReference type="SUPFAM" id="SSF81321">
    <property type="entry name" value="Family A G protein-coupled receptor-like"/>
    <property type="match status" value="1"/>
</dbReference>
<dbReference type="InterPro" id="IPR019428">
    <property type="entry name" value="7TM_GPCR_serpentine_rcpt_Str"/>
</dbReference>
<dbReference type="PANTHER" id="PTHR22943">
    <property type="entry name" value="7-TRANSMEMBRANE DOMAIN RECEPTOR C.ELEGANS"/>
    <property type="match status" value="1"/>
</dbReference>
<dbReference type="Pfam" id="PF10326">
    <property type="entry name" value="7TM_GPCR_Str"/>
    <property type="match status" value="1"/>
</dbReference>
<dbReference type="AlphaFoldDB" id="A0AAF3FJS3"/>
<dbReference type="WBParaSite" id="MBELARI_LOCUS7355">
    <property type="protein sequence ID" value="MBELARI_LOCUS7355"/>
    <property type="gene ID" value="MBELARI_LOCUS7355"/>
</dbReference>
<keyword evidence="2" id="KW-1185">Reference proteome</keyword>
<accession>A0AAF3FJS3</accession>
<evidence type="ECO:0000256" key="1">
    <source>
        <dbReference type="SAM" id="Phobius"/>
    </source>
</evidence>
<proteinExistence type="predicted"/>
<evidence type="ECO:0000313" key="3">
    <source>
        <dbReference type="WBParaSite" id="MBELARI_LOCUS7355"/>
    </source>
</evidence>
<reference evidence="3" key="1">
    <citation type="submission" date="2024-02" db="UniProtKB">
        <authorList>
            <consortium name="WormBaseParasite"/>
        </authorList>
    </citation>
    <scope>IDENTIFICATION</scope>
</reference>
<keyword evidence="1" id="KW-1133">Transmembrane helix</keyword>
<dbReference type="Proteomes" id="UP000887575">
    <property type="component" value="Unassembled WGS sequence"/>
</dbReference>
<feature type="transmembrane region" description="Helical" evidence="1">
    <location>
        <begin position="79"/>
        <end position="99"/>
    </location>
</feature>
<keyword evidence="1" id="KW-0812">Transmembrane</keyword>
<organism evidence="2 3">
    <name type="scientific">Mesorhabditis belari</name>
    <dbReference type="NCBI Taxonomy" id="2138241"/>
    <lineage>
        <taxon>Eukaryota</taxon>
        <taxon>Metazoa</taxon>
        <taxon>Ecdysozoa</taxon>
        <taxon>Nematoda</taxon>
        <taxon>Chromadorea</taxon>
        <taxon>Rhabditida</taxon>
        <taxon>Rhabditina</taxon>
        <taxon>Rhabditomorpha</taxon>
        <taxon>Rhabditoidea</taxon>
        <taxon>Rhabditidae</taxon>
        <taxon>Mesorhabditinae</taxon>
        <taxon>Mesorhabditis</taxon>
    </lineage>
</organism>
<protein>
    <submittedName>
        <fullName evidence="3">Uncharacterized protein</fullName>
    </submittedName>
</protein>
<evidence type="ECO:0000313" key="2">
    <source>
        <dbReference type="Proteomes" id="UP000887575"/>
    </source>
</evidence>
<sequence length="162" mass="18359">MLVYCLIMSVTSSFIVYCGWALKKSLQEEGKSTKTRNMQKELFKALIFQLLVPLATVYFPVSIFFLAALLGVDGWDTEIITIMVMFDPIIEPIVIIYFIKCYRRPIARLLCCGRRKVCGSWTQETNRYSTGETATKTSRNQIAPDVSQSKEAYSNASLRGNS</sequence>
<keyword evidence="1" id="KW-0472">Membrane</keyword>
<dbReference type="Gene3D" id="1.20.1070.10">
    <property type="entry name" value="Rhodopsin 7-helix transmembrane proteins"/>
    <property type="match status" value="1"/>
</dbReference>
<feature type="transmembrane region" description="Helical" evidence="1">
    <location>
        <begin position="42"/>
        <end position="67"/>
    </location>
</feature>